<dbReference type="EMBL" id="CP029550">
    <property type="protein sequence ID" value="AWN42788.1"/>
    <property type="molecule type" value="Genomic_DNA"/>
</dbReference>
<evidence type="ECO:0000313" key="2">
    <source>
        <dbReference type="EMBL" id="AWN42788.1"/>
    </source>
</evidence>
<protein>
    <submittedName>
        <fullName evidence="2">Heavy-metal resistance</fullName>
    </submittedName>
</protein>
<dbReference type="AlphaFoldDB" id="A0A2U8WAZ3"/>
<accession>A0A2U8WAZ3</accession>
<dbReference type="OrthoDB" id="7307423at2"/>
<feature type="domain" description="DUF6455" evidence="1">
    <location>
        <begin position="68"/>
        <end position="132"/>
    </location>
</feature>
<evidence type="ECO:0000259" key="1">
    <source>
        <dbReference type="Pfam" id="PF20056"/>
    </source>
</evidence>
<dbReference type="InterPro" id="IPR045601">
    <property type="entry name" value="DUF6455"/>
</dbReference>
<dbReference type="Pfam" id="PF20056">
    <property type="entry name" value="DUF6455"/>
    <property type="match status" value="1"/>
</dbReference>
<gene>
    <name evidence="2" type="ORF">DK389_22630</name>
</gene>
<organism evidence="2 3">
    <name type="scientific">Methylobacterium durans</name>
    <dbReference type="NCBI Taxonomy" id="2202825"/>
    <lineage>
        <taxon>Bacteria</taxon>
        <taxon>Pseudomonadati</taxon>
        <taxon>Pseudomonadota</taxon>
        <taxon>Alphaproteobacteria</taxon>
        <taxon>Hyphomicrobiales</taxon>
        <taxon>Methylobacteriaceae</taxon>
        <taxon>Methylobacterium</taxon>
    </lineage>
</organism>
<reference evidence="3" key="1">
    <citation type="submission" date="2018-05" db="EMBL/GenBank/DDBJ databases">
        <title>Complete Genome Sequence of Methylobacterium sp. 17SD2-17.</title>
        <authorList>
            <person name="Srinivasan S."/>
        </authorList>
    </citation>
    <scope>NUCLEOTIDE SEQUENCE [LARGE SCALE GENOMIC DNA]</scope>
    <source>
        <strain evidence="3">17SD2-17</strain>
    </source>
</reference>
<sequence length="133" mass="14449">MSDPADTPDPFDPFGVIASMGEWCCLLKAARELREVDGEMMATMLEASAAGLAPVGPDAVANVRSIANLMRSLNLDVEAIRRRAPEAMRELEAACLRCTQRGRCARELWAGTAADAYPEFCPNAARLDQLRHA</sequence>
<name>A0A2U8WAZ3_9HYPH</name>
<dbReference type="KEGG" id="mets:DK389_22630"/>
<keyword evidence="3" id="KW-1185">Reference proteome</keyword>
<dbReference type="RefSeq" id="WP_109892978.1">
    <property type="nucleotide sequence ID" value="NZ_CP029550.1"/>
</dbReference>
<proteinExistence type="predicted"/>
<evidence type="ECO:0000313" key="3">
    <source>
        <dbReference type="Proteomes" id="UP000245926"/>
    </source>
</evidence>
<dbReference type="Proteomes" id="UP000245926">
    <property type="component" value="Chromosome"/>
</dbReference>